<evidence type="ECO:0000313" key="8">
    <source>
        <dbReference type="Proteomes" id="UP000831113"/>
    </source>
</evidence>
<feature type="domain" description="O-antigen ligase-related" evidence="6">
    <location>
        <begin position="206"/>
        <end position="361"/>
    </location>
</feature>
<organism evidence="7 8">
    <name type="scientific">Hymenobacter tibetensis</name>
    <dbReference type="NCBI Taxonomy" id="497967"/>
    <lineage>
        <taxon>Bacteria</taxon>
        <taxon>Pseudomonadati</taxon>
        <taxon>Bacteroidota</taxon>
        <taxon>Cytophagia</taxon>
        <taxon>Cytophagales</taxon>
        <taxon>Hymenobacteraceae</taxon>
        <taxon>Hymenobacter</taxon>
    </lineage>
</organism>
<dbReference type="PANTHER" id="PTHR37422:SF17">
    <property type="entry name" value="O-ANTIGEN LIGASE"/>
    <property type="match status" value="1"/>
</dbReference>
<feature type="transmembrane region" description="Helical" evidence="5">
    <location>
        <begin position="243"/>
        <end position="263"/>
    </location>
</feature>
<feature type="transmembrane region" description="Helical" evidence="5">
    <location>
        <begin position="22"/>
        <end position="51"/>
    </location>
</feature>
<feature type="transmembrane region" description="Helical" evidence="5">
    <location>
        <begin position="199"/>
        <end position="216"/>
    </location>
</feature>
<name>A0ABY4CVL6_9BACT</name>
<evidence type="ECO:0000256" key="3">
    <source>
        <dbReference type="ARBA" id="ARBA00022989"/>
    </source>
</evidence>
<feature type="transmembrane region" description="Helical" evidence="5">
    <location>
        <begin position="222"/>
        <end position="238"/>
    </location>
</feature>
<evidence type="ECO:0000259" key="6">
    <source>
        <dbReference type="Pfam" id="PF04932"/>
    </source>
</evidence>
<evidence type="ECO:0000256" key="1">
    <source>
        <dbReference type="ARBA" id="ARBA00004141"/>
    </source>
</evidence>
<feature type="transmembrane region" description="Helical" evidence="5">
    <location>
        <begin position="167"/>
        <end position="187"/>
    </location>
</feature>
<evidence type="ECO:0000256" key="2">
    <source>
        <dbReference type="ARBA" id="ARBA00022692"/>
    </source>
</evidence>
<feature type="transmembrane region" description="Helical" evidence="5">
    <location>
        <begin position="72"/>
        <end position="90"/>
    </location>
</feature>
<dbReference type="InterPro" id="IPR007016">
    <property type="entry name" value="O-antigen_ligase-rel_domated"/>
</dbReference>
<reference evidence="7 8" key="1">
    <citation type="submission" date="2022-03" db="EMBL/GenBank/DDBJ databases">
        <title>Hymenobactersp. isolated from the air.</title>
        <authorList>
            <person name="Won M."/>
            <person name="Kwon S.-W."/>
        </authorList>
    </citation>
    <scope>NUCLEOTIDE SEQUENCE [LARGE SCALE GENOMIC DNA]</scope>
    <source>
        <strain evidence="7 8">KACC 21982</strain>
    </source>
</reference>
<proteinExistence type="predicted"/>
<dbReference type="InterPro" id="IPR051533">
    <property type="entry name" value="WaaL-like"/>
</dbReference>
<dbReference type="Proteomes" id="UP000831113">
    <property type="component" value="Chromosome"/>
</dbReference>
<dbReference type="EMBL" id="CP094669">
    <property type="protein sequence ID" value="UOG74314.1"/>
    <property type="molecule type" value="Genomic_DNA"/>
</dbReference>
<evidence type="ECO:0000256" key="5">
    <source>
        <dbReference type="SAM" id="Phobius"/>
    </source>
</evidence>
<evidence type="ECO:0000313" key="7">
    <source>
        <dbReference type="EMBL" id="UOG74314.1"/>
    </source>
</evidence>
<keyword evidence="4 5" id="KW-0472">Membrane</keyword>
<gene>
    <name evidence="7" type="ORF">MTX78_19615</name>
</gene>
<keyword evidence="3 5" id="KW-1133">Transmembrane helix</keyword>
<feature type="transmembrane region" description="Helical" evidence="5">
    <location>
        <begin position="398"/>
        <end position="416"/>
    </location>
</feature>
<feature type="transmembrane region" description="Helical" evidence="5">
    <location>
        <begin position="102"/>
        <end position="120"/>
    </location>
</feature>
<keyword evidence="7" id="KW-0436">Ligase</keyword>
<protein>
    <submittedName>
        <fullName evidence="7">O-antigen ligase family protein</fullName>
    </submittedName>
</protein>
<feature type="transmembrane region" description="Helical" evidence="5">
    <location>
        <begin position="348"/>
        <end position="369"/>
    </location>
</feature>
<evidence type="ECO:0000256" key="4">
    <source>
        <dbReference type="ARBA" id="ARBA00023136"/>
    </source>
</evidence>
<dbReference type="GO" id="GO:0016874">
    <property type="term" value="F:ligase activity"/>
    <property type="evidence" value="ECO:0007669"/>
    <property type="project" value="UniProtKB-KW"/>
</dbReference>
<keyword evidence="8" id="KW-1185">Reference proteome</keyword>
<dbReference type="PANTHER" id="PTHR37422">
    <property type="entry name" value="TEICHURONIC ACID BIOSYNTHESIS PROTEIN TUAE"/>
    <property type="match status" value="1"/>
</dbReference>
<comment type="subcellular location">
    <subcellularLocation>
        <location evidence="1">Membrane</location>
        <topology evidence="1">Multi-pass membrane protein</topology>
    </subcellularLocation>
</comment>
<feature type="transmembrane region" description="Helical" evidence="5">
    <location>
        <begin position="127"/>
        <end position="147"/>
    </location>
</feature>
<accession>A0ABY4CVL6</accession>
<sequence length="428" mass="47800">MTEVLVSSPLRQLYQEGRLSQYLLLLACVAAVVGLFASRAFVALSPIVGLLAAGTQPRLRESLSQWLRLKTVVSLGLLYVFLAASVLYTVELDIWRHEIYRKLPLVVVPLVFAVAVPLSSRQRFGIGLFYVVTATLLGIGTLWRYLLDPSEANRLINIGHNVPAITGIFHIHFSILLALAFFFALLLRSHTVATPVVRWVLLVCAVLLAAVMHVLAYRTGLLVMYVMFLCDALILIVMKKRFLLGLVMLATMVGLPFVAYTYLESVKERVDTTFYDIDHYQTNQDINDFSASKRLAAWETAVLIAQEHPILGVGMADVDAAMLSQYSYRDFGMEPKNWAMTHNQYLEYLVGGGVVGLLLWLIVLFGPFLQPVLRRNPYVIHFLIIMSVANLVDSLLQLQIGFNMFVFIYGFLVVSAERDARGAVGLPA</sequence>
<keyword evidence="2 5" id="KW-0812">Transmembrane</keyword>
<dbReference type="Pfam" id="PF04932">
    <property type="entry name" value="Wzy_C"/>
    <property type="match status" value="1"/>
</dbReference>
<dbReference type="RefSeq" id="WP_243797613.1">
    <property type="nucleotide sequence ID" value="NZ_CP094669.1"/>
</dbReference>